<dbReference type="Pfam" id="PF15579">
    <property type="entry name" value="Imm52"/>
    <property type="match status" value="1"/>
</dbReference>
<dbReference type="InterPro" id="IPR016929">
    <property type="entry name" value="TsiT-like"/>
</dbReference>
<reference evidence="2 3" key="1">
    <citation type="submission" date="2023-03" db="EMBL/GenBank/DDBJ databases">
        <title>Achromobacter spanius LIG8.</title>
        <authorList>
            <person name="Shrestha S."/>
        </authorList>
    </citation>
    <scope>NUCLEOTIDE SEQUENCE [LARGE SCALE GENOMIC DNA]</scope>
    <source>
        <strain evidence="2 3">LIG8</strain>
    </source>
</reference>
<dbReference type="InterPro" id="IPR028969">
    <property type="entry name" value="Imm52"/>
</dbReference>
<evidence type="ECO:0000259" key="1">
    <source>
        <dbReference type="Pfam" id="PF15579"/>
    </source>
</evidence>
<evidence type="ECO:0000313" key="2">
    <source>
        <dbReference type="EMBL" id="WFP10078.1"/>
    </source>
</evidence>
<proteinExistence type="predicted"/>
<accession>A0ABY8GYW0</accession>
<dbReference type="EMBL" id="CP121261">
    <property type="protein sequence ID" value="WFP10078.1"/>
    <property type="molecule type" value="Genomic_DNA"/>
</dbReference>
<sequence>MSRLISDMLITCQFKDPTHQSGDFAEMLRRMHIITKLLAQKSEGLTQWFSQGESIDDARLYPAFDGAEASTALLAVLNQEYRLDKSFTAISIWNGADEQRDSVVLELQGNNRNRPCSLTISYHKRRDDRFGGADSVKDIVTTMAHLFSAQYISVSPRYYDEKQVFDDKPGVGWMLYLPQVITANQVPEAQALIPVPAAGKKQTGTIIVSVSDEVFSLDNPRHVESANHIEMRLVDQDLLPRYADL</sequence>
<protein>
    <submittedName>
        <fullName evidence="2">Immunity 52 family protein</fullName>
    </submittedName>
</protein>
<feature type="domain" description="Immunity protein 52" evidence="1">
    <location>
        <begin position="29"/>
        <end position="239"/>
    </location>
</feature>
<keyword evidence="3" id="KW-1185">Reference proteome</keyword>
<dbReference type="PIRSF" id="PIRSF029636">
    <property type="entry name" value="UCP029636"/>
    <property type="match status" value="1"/>
</dbReference>
<organism evidence="2 3">
    <name type="scientific">Achromobacter spanius</name>
    <dbReference type="NCBI Taxonomy" id="217203"/>
    <lineage>
        <taxon>Bacteria</taxon>
        <taxon>Pseudomonadati</taxon>
        <taxon>Pseudomonadota</taxon>
        <taxon>Betaproteobacteria</taxon>
        <taxon>Burkholderiales</taxon>
        <taxon>Alcaligenaceae</taxon>
        <taxon>Achromobacter</taxon>
    </lineage>
</organism>
<evidence type="ECO:0000313" key="3">
    <source>
        <dbReference type="Proteomes" id="UP001214170"/>
    </source>
</evidence>
<name>A0ABY8GYW0_9BURK</name>
<dbReference type="RefSeq" id="WP_268082179.1">
    <property type="nucleotide sequence ID" value="NZ_CP106885.1"/>
</dbReference>
<gene>
    <name evidence="2" type="ORF">P8T11_09465</name>
</gene>
<dbReference type="Proteomes" id="UP001214170">
    <property type="component" value="Chromosome"/>
</dbReference>